<reference evidence="1" key="1">
    <citation type="journal article" date="2020" name="Stud. Mycol.">
        <title>101 Dothideomycetes genomes: a test case for predicting lifestyles and emergence of pathogens.</title>
        <authorList>
            <person name="Haridas S."/>
            <person name="Albert R."/>
            <person name="Binder M."/>
            <person name="Bloem J."/>
            <person name="Labutti K."/>
            <person name="Salamov A."/>
            <person name="Andreopoulos B."/>
            <person name="Baker S."/>
            <person name="Barry K."/>
            <person name="Bills G."/>
            <person name="Bluhm B."/>
            <person name="Cannon C."/>
            <person name="Castanera R."/>
            <person name="Culley D."/>
            <person name="Daum C."/>
            <person name="Ezra D."/>
            <person name="Gonzalez J."/>
            <person name="Henrissat B."/>
            <person name="Kuo A."/>
            <person name="Liang C."/>
            <person name="Lipzen A."/>
            <person name="Lutzoni F."/>
            <person name="Magnuson J."/>
            <person name="Mondo S."/>
            <person name="Nolan M."/>
            <person name="Ohm R."/>
            <person name="Pangilinan J."/>
            <person name="Park H.-J."/>
            <person name="Ramirez L."/>
            <person name="Alfaro M."/>
            <person name="Sun H."/>
            <person name="Tritt A."/>
            <person name="Yoshinaga Y."/>
            <person name="Zwiers L.-H."/>
            <person name="Turgeon B."/>
            <person name="Goodwin S."/>
            <person name="Spatafora J."/>
            <person name="Crous P."/>
            <person name="Grigoriev I."/>
        </authorList>
    </citation>
    <scope>NUCLEOTIDE SEQUENCE</scope>
    <source>
        <strain evidence="1">ATCC 200398</strain>
    </source>
</reference>
<proteinExistence type="predicted"/>
<evidence type="ECO:0000313" key="1">
    <source>
        <dbReference type="EMBL" id="KAF2470551.1"/>
    </source>
</evidence>
<organism evidence="1 2">
    <name type="scientific">Lindgomyces ingoldianus</name>
    <dbReference type="NCBI Taxonomy" id="673940"/>
    <lineage>
        <taxon>Eukaryota</taxon>
        <taxon>Fungi</taxon>
        <taxon>Dikarya</taxon>
        <taxon>Ascomycota</taxon>
        <taxon>Pezizomycotina</taxon>
        <taxon>Dothideomycetes</taxon>
        <taxon>Pleosporomycetidae</taxon>
        <taxon>Pleosporales</taxon>
        <taxon>Lindgomycetaceae</taxon>
        <taxon>Lindgomyces</taxon>
    </lineage>
</organism>
<sequence length="1241" mass="137085">MYAVIRPALRSASQARPPARYIQGRRYPQSIRLRLFHSSLYLANTSNPPPGPENPPVDENDADKKSPEKTAKAEQPEAGVATEDPEVLAQKLQRSREMTRRYSSALRRSQRRNRAQDLPPVHIPQWFLDYRVALREEADSAPTYATSKKICSISIKNKDTGELGTCSLPFFGDGRDVRCVLELVRAMHGTTMSTNHFNELQEEFIRRIGMTPTLLSPKTEGPRDLAQTDIRSVGNKQDRASLLTLDKASGPKTSWDEWKASRPNLEKLESLPEDGHQTQVGEMETFEKFISPLVLFEARATVAACLSATQPAFNDSFPSSKTNIILHAPSSRHGKLLKDLVLSAAAELDADVVSLDAQDLAQLAGDYLGEGSEPSPHSVRSLGYETYKSTSELGSDLEELGRDDGVEDEAGEESPRPEFARPFGLPGLGFGPQPNVPGGARVNFIGAIPLGVFRGLRDLTQSIKSLQSNSGGEGEGESNTGSTPNGRIQSQSEIQLEDLKLLTLLEVLVDSTDLKRARVPFPAHTRTKEAARATADEAAEEPKFFDFSINPNGELDFSSVLPESARLSNTFTIRVGPSQQPSWTPLRAKIIYISDIKELQATYYGSRIIQKLEDIVRKQRSAGENVMIIGTTSSSDLVPEMSASGVQSLQSEGDAGLYRTIVVPFVSTKKPLRQEDSLDADKSLSEAKPLHPEEFTFDIKSAARARVLKEGSSETLRFHQINLRHIEDMLRSLDPKASEKITDFKAGREQARRFGPIYPESCSWKVLSYDEVHRIAVTALGLFRLDSASPSLTWAHVALSMGLLEASDEVKFAYVTLKAAKQRSRLGTQLRRSVDRLREEMGVPPRRRVSQSDFLAQEGRPGQPQLDLERIALTATKHEKRLMHGIVNPDQIKTTFDHVHVPKDTVEAIRTLTSLSLLRPDAFNYGVLATDKISGVLLYGPPGTGKTLLAKAVAKESGSSVLEVSGSEINDKYVGEGEKNVRAIFTLAQKLSPCIVFLDEADAIFGARDGSRQRVSHRDILNQFLKEWDGLNDASVFVMVASNRPFDLDDAVIRRLPRRLLVDLPTQEDRQKILQIHLRGEQLHESVDLVDLAKRTPLYSGSDLKNVAVSAALACVREENEQAAVAAAKAAVEAGRSDSSTESSRPDSSPTVSESQSHTQYPPSLVFGRKYEFPEKRILHSRHFDKALQEISASISEDMSSLNAIKKFDEQYGDRKGRRKKNAYGFGVGSDKNEAAARVRH</sequence>
<protein>
    <submittedName>
        <fullName evidence="1">AAA-domain-containing protein</fullName>
    </submittedName>
</protein>
<keyword evidence="2" id="KW-1185">Reference proteome</keyword>
<name>A0ACB6QUD8_9PLEO</name>
<accession>A0ACB6QUD8</accession>
<evidence type="ECO:0000313" key="2">
    <source>
        <dbReference type="Proteomes" id="UP000799755"/>
    </source>
</evidence>
<dbReference type="Proteomes" id="UP000799755">
    <property type="component" value="Unassembled WGS sequence"/>
</dbReference>
<comment type="caution">
    <text evidence="1">The sequence shown here is derived from an EMBL/GenBank/DDBJ whole genome shotgun (WGS) entry which is preliminary data.</text>
</comment>
<dbReference type="EMBL" id="MU003507">
    <property type="protein sequence ID" value="KAF2470551.1"/>
    <property type="molecule type" value="Genomic_DNA"/>
</dbReference>
<gene>
    <name evidence="1" type="ORF">BDR25DRAFT_303644</name>
</gene>